<comment type="caution">
    <text evidence="11">The sequence shown here is derived from an EMBL/GenBank/DDBJ whole genome shotgun (WGS) entry which is preliminary data.</text>
</comment>
<dbReference type="Gene3D" id="1.10.10.60">
    <property type="entry name" value="Homeodomain-like"/>
    <property type="match status" value="1"/>
</dbReference>
<dbReference type="GO" id="GO:0006357">
    <property type="term" value="P:regulation of transcription by RNA polymerase II"/>
    <property type="evidence" value="ECO:0007669"/>
    <property type="project" value="TreeGrafter"/>
</dbReference>
<dbReference type="PANTHER" id="PTHR16089:SF28">
    <property type="entry name" value="REST COREPRESSOR"/>
    <property type="match status" value="1"/>
</dbReference>
<reference evidence="11 12" key="1">
    <citation type="submission" date="2024-03" db="EMBL/GenBank/DDBJ databases">
        <title>The genome assembly and annotation of the cricket Gryllus longicercus Weissman &amp; Gray.</title>
        <authorList>
            <person name="Szrajer S."/>
            <person name="Gray D."/>
            <person name="Ylla G."/>
        </authorList>
    </citation>
    <scope>NUCLEOTIDE SEQUENCE [LARGE SCALE GENOMIC DNA]</scope>
    <source>
        <strain evidence="11">DAG 2021-001</strain>
        <tissue evidence="11">Whole body minus gut</tissue>
    </source>
</reference>
<dbReference type="PROSITE" id="PS51293">
    <property type="entry name" value="SANT"/>
    <property type="match status" value="2"/>
</dbReference>
<keyword evidence="4" id="KW-0175">Coiled coil</keyword>
<feature type="region of interest" description="Disordered" evidence="8">
    <location>
        <begin position="334"/>
        <end position="394"/>
    </location>
</feature>
<evidence type="ECO:0000256" key="4">
    <source>
        <dbReference type="ARBA" id="ARBA00023054"/>
    </source>
</evidence>
<comment type="subcellular location">
    <subcellularLocation>
        <location evidence="1">Nucleus</location>
    </subcellularLocation>
</comment>
<dbReference type="FunFam" id="1.10.10.60:FF:000033">
    <property type="entry name" value="REST corepressor 3"/>
    <property type="match status" value="1"/>
</dbReference>
<feature type="domain" description="SANT" evidence="10">
    <location>
        <begin position="123"/>
        <end position="174"/>
    </location>
</feature>
<dbReference type="FunFam" id="4.10.1240.50:FF:000002">
    <property type="entry name" value="REST corepressor isoform X1"/>
    <property type="match status" value="1"/>
</dbReference>
<dbReference type="AlphaFoldDB" id="A0AAN9W6I8"/>
<feature type="region of interest" description="Disordered" evidence="8">
    <location>
        <begin position="189"/>
        <end position="248"/>
    </location>
</feature>
<dbReference type="InterPro" id="IPR009057">
    <property type="entry name" value="Homeodomain-like_sf"/>
</dbReference>
<evidence type="ECO:0000256" key="1">
    <source>
        <dbReference type="ARBA" id="ARBA00004123"/>
    </source>
</evidence>
<evidence type="ECO:0000256" key="7">
    <source>
        <dbReference type="ARBA" id="ARBA00038011"/>
    </source>
</evidence>
<feature type="region of interest" description="Disordered" evidence="8">
    <location>
        <begin position="1"/>
        <end position="40"/>
    </location>
</feature>
<evidence type="ECO:0000256" key="5">
    <source>
        <dbReference type="ARBA" id="ARBA00023163"/>
    </source>
</evidence>
<dbReference type="Gene3D" id="1.20.58.1880">
    <property type="match status" value="1"/>
</dbReference>
<feature type="compositionally biased region" description="Low complexity" evidence="8">
    <location>
        <begin position="351"/>
        <end position="373"/>
    </location>
</feature>
<comment type="similarity">
    <text evidence="7">Belongs to the CoREST family.</text>
</comment>
<dbReference type="SUPFAM" id="SSF46689">
    <property type="entry name" value="Homeodomain-like"/>
    <property type="match status" value="2"/>
</dbReference>
<feature type="domain" description="SANT" evidence="10">
    <location>
        <begin position="269"/>
        <end position="320"/>
    </location>
</feature>
<evidence type="ECO:0000259" key="9">
    <source>
        <dbReference type="PROSITE" id="PS51156"/>
    </source>
</evidence>
<dbReference type="PROSITE" id="PS51156">
    <property type="entry name" value="ELM2"/>
    <property type="match status" value="1"/>
</dbReference>
<evidence type="ECO:0000259" key="10">
    <source>
        <dbReference type="PROSITE" id="PS51293"/>
    </source>
</evidence>
<evidence type="ECO:0000256" key="8">
    <source>
        <dbReference type="SAM" id="MobiDB-lite"/>
    </source>
</evidence>
<keyword evidence="5" id="KW-0804">Transcription</keyword>
<dbReference type="InterPro" id="IPR001005">
    <property type="entry name" value="SANT/Myb"/>
</dbReference>
<feature type="compositionally biased region" description="Polar residues" evidence="8">
    <location>
        <begin position="230"/>
        <end position="248"/>
    </location>
</feature>
<feature type="compositionally biased region" description="Basic residues" evidence="8">
    <location>
        <begin position="214"/>
        <end position="223"/>
    </location>
</feature>
<evidence type="ECO:0000313" key="11">
    <source>
        <dbReference type="EMBL" id="KAK7872237.1"/>
    </source>
</evidence>
<evidence type="ECO:0000256" key="3">
    <source>
        <dbReference type="ARBA" id="ARBA00023015"/>
    </source>
</evidence>
<dbReference type="GO" id="GO:0005667">
    <property type="term" value="C:transcription regulator complex"/>
    <property type="evidence" value="ECO:0007669"/>
    <property type="project" value="TreeGrafter"/>
</dbReference>
<dbReference type="EMBL" id="JAZDUA010000027">
    <property type="protein sequence ID" value="KAK7872237.1"/>
    <property type="molecule type" value="Genomic_DNA"/>
</dbReference>
<dbReference type="GO" id="GO:0003714">
    <property type="term" value="F:transcription corepressor activity"/>
    <property type="evidence" value="ECO:0007669"/>
    <property type="project" value="TreeGrafter"/>
</dbReference>
<keyword evidence="2" id="KW-0678">Repressor</keyword>
<dbReference type="Pfam" id="PF01448">
    <property type="entry name" value="ELM2"/>
    <property type="match status" value="1"/>
</dbReference>
<name>A0AAN9W6I8_9ORTH</name>
<accession>A0AAN9W6I8</accession>
<evidence type="ECO:0000256" key="2">
    <source>
        <dbReference type="ARBA" id="ARBA00022491"/>
    </source>
</evidence>
<keyword evidence="6" id="KW-0539">Nucleus</keyword>
<dbReference type="SMART" id="SM00717">
    <property type="entry name" value="SANT"/>
    <property type="match status" value="2"/>
</dbReference>
<evidence type="ECO:0000256" key="6">
    <source>
        <dbReference type="ARBA" id="ARBA00023242"/>
    </source>
</evidence>
<dbReference type="InterPro" id="IPR017884">
    <property type="entry name" value="SANT_dom"/>
</dbReference>
<dbReference type="Gene3D" id="4.10.1240.50">
    <property type="match status" value="1"/>
</dbReference>
<evidence type="ECO:0000313" key="12">
    <source>
        <dbReference type="Proteomes" id="UP001378592"/>
    </source>
</evidence>
<keyword evidence="3" id="KW-0805">Transcription regulation</keyword>
<sequence length="394" mass="44186">MVLADRNSETVRNGRRSRGPSPNGHASDSSSEEEAEEKIRVGRDYQAVVPELIPAPDRRPEQCAERALLVWSPTAEIPDYKLDEYISLAKEKYGYNGEQALGMLFWHKHDLERAILDLANFTPFPDEWTVEDKVLFEQAFQFHGKSFHRIRQMLPDKSIASLVKYYYSWKKTRSRTSLMDRQARKLAIHREEGSEGGSELGSNTDSDSDEKKWTIHRGIRRKSGSPPRPAQNNEEGAAPVQNNKQTLSSYKRKTAEGIEEFRPQDSNARINARWTNDELLLAVQGVRKYGKDFKAIAEVLGTKTEAHVRSFFVNYRRRYNLDAVLKEFEAENGPIVETDEKEEKMETDGVSSGSEASTPTPSASSPVTVGSGANAPNAKQGFPKAPVGPGQAAK</sequence>
<dbReference type="InterPro" id="IPR000949">
    <property type="entry name" value="ELM2_dom"/>
</dbReference>
<protein>
    <recommendedName>
        <fullName evidence="13">REST corepressor</fullName>
    </recommendedName>
</protein>
<dbReference type="SMART" id="SM01189">
    <property type="entry name" value="ELM2"/>
    <property type="match status" value="1"/>
</dbReference>
<dbReference type="Proteomes" id="UP001378592">
    <property type="component" value="Unassembled WGS sequence"/>
</dbReference>
<keyword evidence="12" id="KW-1185">Reference proteome</keyword>
<dbReference type="GO" id="GO:0000118">
    <property type="term" value="C:histone deacetylase complex"/>
    <property type="evidence" value="ECO:0007669"/>
    <property type="project" value="TreeGrafter"/>
</dbReference>
<feature type="domain" description="ELM2" evidence="9">
    <location>
        <begin position="37"/>
        <end position="122"/>
    </location>
</feature>
<dbReference type="InterPro" id="IPR051066">
    <property type="entry name" value="Trans_reg/Corepressor"/>
</dbReference>
<evidence type="ECO:0008006" key="13">
    <source>
        <dbReference type="Google" id="ProtNLM"/>
    </source>
</evidence>
<dbReference type="CDD" id="cd00167">
    <property type="entry name" value="SANT"/>
    <property type="match status" value="1"/>
</dbReference>
<dbReference type="PANTHER" id="PTHR16089">
    <property type="entry name" value="REST COREPRESSOR COREST PROTEIN-RELATED"/>
    <property type="match status" value="1"/>
</dbReference>
<dbReference type="Pfam" id="PF00249">
    <property type="entry name" value="Myb_DNA-binding"/>
    <property type="match status" value="2"/>
</dbReference>
<gene>
    <name evidence="11" type="ORF">R5R35_012095</name>
</gene>
<organism evidence="11 12">
    <name type="scientific">Gryllus longicercus</name>
    <dbReference type="NCBI Taxonomy" id="2509291"/>
    <lineage>
        <taxon>Eukaryota</taxon>
        <taxon>Metazoa</taxon>
        <taxon>Ecdysozoa</taxon>
        <taxon>Arthropoda</taxon>
        <taxon>Hexapoda</taxon>
        <taxon>Insecta</taxon>
        <taxon>Pterygota</taxon>
        <taxon>Neoptera</taxon>
        <taxon>Polyneoptera</taxon>
        <taxon>Orthoptera</taxon>
        <taxon>Ensifera</taxon>
        <taxon>Gryllidea</taxon>
        <taxon>Grylloidea</taxon>
        <taxon>Gryllidae</taxon>
        <taxon>Gryllinae</taxon>
        <taxon>Gryllus</taxon>
    </lineage>
</organism>
<proteinExistence type="inferred from homology"/>